<evidence type="ECO:0000256" key="5">
    <source>
        <dbReference type="ARBA" id="ARBA00022679"/>
    </source>
</evidence>
<gene>
    <name evidence="8" type="primary">avtA</name>
    <name evidence="8" type="ORF">ODE01S_02980</name>
</gene>
<evidence type="ECO:0000256" key="3">
    <source>
        <dbReference type="ARBA" id="ARBA00011738"/>
    </source>
</evidence>
<organism evidence="8 9">
    <name type="scientific">Oceanithermus desulfurans NBRC 100063</name>
    <dbReference type="NCBI Taxonomy" id="1227550"/>
    <lineage>
        <taxon>Bacteria</taxon>
        <taxon>Thermotogati</taxon>
        <taxon>Deinococcota</taxon>
        <taxon>Deinococci</taxon>
        <taxon>Thermales</taxon>
        <taxon>Thermaceae</taxon>
        <taxon>Oceanithermus</taxon>
    </lineage>
</organism>
<comment type="cofactor">
    <cofactor evidence="1">
        <name>pyridoxal 5'-phosphate</name>
        <dbReference type="ChEBI" id="CHEBI:597326"/>
    </cofactor>
</comment>
<evidence type="ECO:0000313" key="9">
    <source>
        <dbReference type="Proteomes" id="UP000321827"/>
    </source>
</evidence>
<evidence type="ECO:0000256" key="1">
    <source>
        <dbReference type="ARBA" id="ARBA00001933"/>
    </source>
</evidence>
<sequence>MSVFRFAGRTARMENPIIRQLLKLGQREGVISLAGGIPAAETFPVPEIAEASRKALERLGSAALQYSPTEGLAPLREYIARRRGVAPEQVLVTSGSQQGLDLIGRVFLDEGDAVLVERPTYMGALQAWNVYDARYREVPTDSGGLVPEALPEEPVKLAYVLPNFQNPTGSLLPEARREAVLAWARERGVLVAEDDPYGHLYFGDPPPASLQRRWPEGVLYLGTFSKIVAPGLRMGYVIGPEEVIHALAQAKQAADLHSQAFGQAILAELAEAGVIERQEERTRNLYRARAEKLLALLEAHMPEGVRWAPPHGGMFVWLTLPEGVDTLALFERAVEQGVAYVPGPVFAATGGLANALRLTFVSVPEEQMEEGVRRLAAVLEKALAARA</sequence>
<dbReference type="FunFam" id="3.40.640.10:FF:000053">
    <property type="entry name" value="Aminotransferase, class I"/>
    <property type="match status" value="1"/>
</dbReference>
<dbReference type="InterPro" id="IPR015422">
    <property type="entry name" value="PyrdxlP-dep_Trfase_small"/>
</dbReference>
<evidence type="ECO:0000256" key="6">
    <source>
        <dbReference type="ARBA" id="ARBA00022898"/>
    </source>
</evidence>
<dbReference type="GO" id="GO:0030170">
    <property type="term" value="F:pyridoxal phosphate binding"/>
    <property type="evidence" value="ECO:0007669"/>
    <property type="project" value="InterPro"/>
</dbReference>
<accession>A0A511RGS5</accession>
<name>A0A511RGS5_9DEIN</name>
<reference evidence="8 9" key="1">
    <citation type="submission" date="2019-07" db="EMBL/GenBank/DDBJ databases">
        <title>Whole genome shotgun sequence of Oceanithermus desulfurans NBRC 100063.</title>
        <authorList>
            <person name="Hosoyama A."/>
            <person name="Uohara A."/>
            <person name="Ohji S."/>
            <person name="Ichikawa N."/>
        </authorList>
    </citation>
    <scope>NUCLEOTIDE SEQUENCE [LARGE SCALE GENOMIC DNA]</scope>
    <source>
        <strain evidence="8 9">NBRC 100063</strain>
    </source>
</reference>
<keyword evidence="4 8" id="KW-0032">Aminotransferase</keyword>
<dbReference type="GO" id="GO:1901605">
    <property type="term" value="P:alpha-amino acid metabolic process"/>
    <property type="evidence" value="ECO:0007669"/>
    <property type="project" value="TreeGrafter"/>
</dbReference>
<dbReference type="Gene3D" id="3.90.1150.10">
    <property type="entry name" value="Aspartate Aminotransferase, domain 1"/>
    <property type="match status" value="1"/>
</dbReference>
<dbReference type="Proteomes" id="UP000321827">
    <property type="component" value="Unassembled WGS sequence"/>
</dbReference>
<dbReference type="OrthoDB" id="9808770at2"/>
<comment type="caution">
    <text evidence="8">The sequence shown here is derived from an EMBL/GenBank/DDBJ whole genome shotgun (WGS) entry which is preliminary data.</text>
</comment>
<dbReference type="SUPFAM" id="SSF53383">
    <property type="entry name" value="PLP-dependent transferases"/>
    <property type="match status" value="1"/>
</dbReference>
<dbReference type="InterPro" id="IPR004839">
    <property type="entry name" value="Aminotransferase_I/II_large"/>
</dbReference>
<evidence type="ECO:0000259" key="7">
    <source>
        <dbReference type="Pfam" id="PF00155"/>
    </source>
</evidence>
<keyword evidence="6" id="KW-0663">Pyridoxal phosphate</keyword>
<feature type="domain" description="Aminotransferase class I/classII large" evidence="7">
    <location>
        <begin position="30"/>
        <end position="375"/>
    </location>
</feature>
<evidence type="ECO:0000313" key="8">
    <source>
        <dbReference type="EMBL" id="GEM88864.1"/>
    </source>
</evidence>
<dbReference type="GO" id="GO:0008483">
    <property type="term" value="F:transaminase activity"/>
    <property type="evidence" value="ECO:0007669"/>
    <property type="project" value="UniProtKB-KW"/>
</dbReference>
<keyword evidence="5 8" id="KW-0808">Transferase</keyword>
<dbReference type="PANTHER" id="PTHR42790">
    <property type="entry name" value="AMINOTRANSFERASE"/>
    <property type="match status" value="1"/>
</dbReference>
<dbReference type="InterPro" id="IPR050859">
    <property type="entry name" value="Class-I_PLP-dep_aminotransf"/>
</dbReference>
<dbReference type="Gene3D" id="3.40.640.10">
    <property type="entry name" value="Type I PLP-dependent aspartate aminotransferase-like (Major domain)"/>
    <property type="match status" value="1"/>
</dbReference>
<protein>
    <submittedName>
        <fullName evidence="8">2-aminoadipate aminotransferase</fullName>
    </submittedName>
</protein>
<dbReference type="Pfam" id="PF00155">
    <property type="entry name" value="Aminotran_1_2"/>
    <property type="match status" value="1"/>
</dbReference>
<dbReference type="AlphaFoldDB" id="A0A511RGS5"/>
<dbReference type="InterPro" id="IPR015424">
    <property type="entry name" value="PyrdxlP-dep_Trfase"/>
</dbReference>
<comment type="subunit">
    <text evidence="3">Homodimer.</text>
</comment>
<dbReference type="PANTHER" id="PTHR42790:SF19">
    <property type="entry name" value="KYNURENINE_ALPHA-AMINOADIPATE AMINOTRANSFERASE, MITOCHONDRIAL"/>
    <property type="match status" value="1"/>
</dbReference>
<dbReference type="InterPro" id="IPR015421">
    <property type="entry name" value="PyrdxlP-dep_Trfase_major"/>
</dbReference>
<proteinExistence type="inferred from homology"/>
<dbReference type="EMBL" id="BJXN01000002">
    <property type="protein sequence ID" value="GEM88864.1"/>
    <property type="molecule type" value="Genomic_DNA"/>
</dbReference>
<comment type="similarity">
    <text evidence="2">Belongs to the class-I pyridoxal-phosphate-dependent aminotransferase family.</text>
</comment>
<dbReference type="CDD" id="cd00609">
    <property type="entry name" value="AAT_like"/>
    <property type="match status" value="1"/>
</dbReference>
<evidence type="ECO:0000256" key="2">
    <source>
        <dbReference type="ARBA" id="ARBA00007441"/>
    </source>
</evidence>
<evidence type="ECO:0000256" key="4">
    <source>
        <dbReference type="ARBA" id="ARBA00022576"/>
    </source>
</evidence>
<dbReference type="RefSeq" id="WP_147145109.1">
    <property type="nucleotide sequence ID" value="NZ_BJXN01000002.1"/>
</dbReference>